<name>A0ABP8WU14_9ACTN</name>
<dbReference type="RefSeq" id="WP_345519315.1">
    <property type="nucleotide sequence ID" value="NZ_BAABKM010000002.1"/>
</dbReference>
<proteinExistence type="predicted"/>
<dbReference type="NCBIfam" id="TIGR00762">
    <property type="entry name" value="DegV"/>
    <property type="match status" value="1"/>
</dbReference>
<dbReference type="PROSITE" id="PS51482">
    <property type="entry name" value="DEGV"/>
    <property type="match status" value="1"/>
</dbReference>
<dbReference type="Gene3D" id="3.30.1180.10">
    <property type="match status" value="1"/>
</dbReference>
<protein>
    <submittedName>
        <fullName evidence="2">DegV family protein</fullName>
    </submittedName>
</protein>
<reference evidence="3" key="1">
    <citation type="journal article" date="2019" name="Int. J. Syst. Evol. Microbiol.">
        <title>The Global Catalogue of Microorganisms (GCM) 10K type strain sequencing project: providing services to taxonomists for standard genome sequencing and annotation.</title>
        <authorList>
            <consortium name="The Broad Institute Genomics Platform"/>
            <consortium name="The Broad Institute Genome Sequencing Center for Infectious Disease"/>
            <person name="Wu L."/>
            <person name="Ma J."/>
        </authorList>
    </citation>
    <scope>NUCLEOTIDE SEQUENCE [LARGE SCALE GENOMIC DNA]</scope>
    <source>
        <strain evidence="3">JCM 18531</strain>
    </source>
</reference>
<dbReference type="SUPFAM" id="SSF82549">
    <property type="entry name" value="DAK1/DegV-like"/>
    <property type="match status" value="1"/>
</dbReference>
<dbReference type="Pfam" id="PF02645">
    <property type="entry name" value="DegV"/>
    <property type="match status" value="1"/>
</dbReference>
<keyword evidence="1" id="KW-0446">Lipid-binding</keyword>
<dbReference type="PANTHER" id="PTHR33434">
    <property type="entry name" value="DEGV DOMAIN-CONTAINING PROTEIN DR_1986-RELATED"/>
    <property type="match status" value="1"/>
</dbReference>
<dbReference type="Proteomes" id="UP001499974">
    <property type="component" value="Unassembled WGS sequence"/>
</dbReference>
<dbReference type="InterPro" id="IPR050270">
    <property type="entry name" value="DegV_domain_contain"/>
</dbReference>
<dbReference type="Gene3D" id="3.40.50.10170">
    <property type="match status" value="1"/>
</dbReference>
<dbReference type="EMBL" id="BAABKM010000002">
    <property type="protein sequence ID" value="GAA4694500.1"/>
    <property type="molecule type" value="Genomic_DNA"/>
</dbReference>
<sequence>MPVVIVTDSTASLPPELAAERGILVVPLQVVIGATVYDEGADGATPDLVAAALKEWRPVSTSRPGPAALLEVYEQAARDGATEIVSVHLSGDMSGTFESAQLAARDSSVPVVPVDTRQVGVATGYAALAAADVADAGGSAEDAAKAARARAEASSSLFYVDTLEYLRRGGRIGAAAALLGGALAVKPLLQIEDGKVASLERVRTSARALARLEELAVQRAGEDAVDVCVAHLASPDRAGQLTDRLAARLEANLEGREVWCGELGAVLGAHVGPGMIAVCVAPRL</sequence>
<comment type="caution">
    <text evidence="2">The sequence shown here is derived from an EMBL/GenBank/DDBJ whole genome shotgun (WGS) entry which is preliminary data.</text>
</comment>
<gene>
    <name evidence="2" type="ORF">GCM10023349_06990</name>
</gene>
<dbReference type="InterPro" id="IPR003797">
    <property type="entry name" value="DegV"/>
</dbReference>
<accession>A0ABP8WU14</accession>
<evidence type="ECO:0000313" key="2">
    <source>
        <dbReference type="EMBL" id="GAA4694500.1"/>
    </source>
</evidence>
<evidence type="ECO:0000313" key="3">
    <source>
        <dbReference type="Proteomes" id="UP001499974"/>
    </source>
</evidence>
<keyword evidence="3" id="KW-1185">Reference proteome</keyword>
<evidence type="ECO:0000256" key="1">
    <source>
        <dbReference type="ARBA" id="ARBA00023121"/>
    </source>
</evidence>
<organism evidence="2 3">
    <name type="scientific">Nocardioides conyzicola</name>
    <dbReference type="NCBI Taxonomy" id="1651781"/>
    <lineage>
        <taxon>Bacteria</taxon>
        <taxon>Bacillati</taxon>
        <taxon>Actinomycetota</taxon>
        <taxon>Actinomycetes</taxon>
        <taxon>Propionibacteriales</taxon>
        <taxon>Nocardioidaceae</taxon>
        <taxon>Nocardioides</taxon>
    </lineage>
</organism>
<dbReference type="InterPro" id="IPR043168">
    <property type="entry name" value="DegV_C"/>
</dbReference>
<dbReference type="PANTHER" id="PTHR33434:SF2">
    <property type="entry name" value="FATTY ACID-BINDING PROTEIN TM_1468"/>
    <property type="match status" value="1"/>
</dbReference>